<feature type="transmembrane region" description="Helical" evidence="7">
    <location>
        <begin position="164"/>
        <end position="183"/>
    </location>
</feature>
<feature type="transmembrane region" description="Helical" evidence="7">
    <location>
        <begin position="204"/>
        <end position="221"/>
    </location>
</feature>
<evidence type="ECO:0000256" key="7">
    <source>
        <dbReference type="SAM" id="Phobius"/>
    </source>
</evidence>
<feature type="transmembrane region" description="Helical" evidence="7">
    <location>
        <begin position="304"/>
        <end position="325"/>
    </location>
</feature>
<evidence type="ECO:0000256" key="5">
    <source>
        <dbReference type="ARBA" id="ARBA00022989"/>
    </source>
</evidence>
<keyword evidence="5 7" id="KW-1133">Transmembrane helix</keyword>
<dbReference type="GO" id="GO:0019646">
    <property type="term" value="P:aerobic electron transport chain"/>
    <property type="evidence" value="ECO:0007669"/>
    <property type="project" value="TreeGrafter"/>
</dbReference>
<dbReference type="EMBL" id="DXHP01000062">
    <property type="protein sequence ID" value="HIW06213.1"/>
    <property type="molecule type" value="Genomic_DNA"/>
</dbReference>
<gene>
    <name evidence="8" type="primary">cydB</name>
    <name evidence="8" type="ORF">H9889_02665</name>
</gene>
<feature type="transmembrane region" description="Helical" evidence="7">
    <location>
        <begin position="6"/>
        <end position="37"/>
    </location>
</feature>
<evidence type="ECO:0000313" key="8">
    <source>
        <dbReference type="EMBL" id="HIW06213.1"/>
    </source>
</evidence>
<name>A0A9D1TTH6_9GAMM</name>
<evidence type="ECO:0000256" key="2">
    <source>
        <dbReference type="ARBA" id="ARBA00007543"/>
    </source>
</evidence>
<feature type="transmembrane region" description="Helical" evidence="7">
    <location>
        <begin position="85"/>
        <end position="103"/>
    </location>
</feature>
<evidence type="ECO:0000256" key="1">
    <source>
        <dbReference type="ARBA" id="ARBA00004651"/>
    </source>
</evidence>
<keyword evidence="6 7" id="KW-0472">Membrane</keyword>
<feature type="transmembrane region" description="Helical" evidence="7">
    <location>
        <begin position="263"/>
        <end position="284"/>
    </location>
</feature>
<dbReference type="GO" id="GO:0005886">
    <property type="term" value="C:plasma membrane"/>
    <property type="evidence" value="ECO:0007669"/>
    <property type="project" value="UniProtKB-SubCell"/>
</dbReference>
<dbReference type="InterPro" id="IPR003317">
    <property type="entry name" value="Cyt-d_oxidase_su2"/>
</dbReference>
<evidence type="ECO:0000256" key="3">
    <source>
        <dbReference type="ARBA" id="ARBA00022475"/>
    </source>
</evidence>
<dbReference type="Pfam" id="PF02322">
    <property type="entry name" value="Cyt_bd_oxida_II"/>
    <property type="match status" value="1"/>
</dbReference>
<feature type="transmembrane region" description="Helical" evidence="7">
    <location>
        <begin position="115"/>
        <end position="144"/>
    </location>
</feature>
<dbReference type="NCBIfam" id="TIGR00203">
    <property type="entry name" value="cydB"/>
    <property type="match status" value="1"/>
</dbReference>
<protein>
    <submittedName>
        <fullName evidence="8">Cytochrome d ubiquinol oxidase subunit II</fullName>
    </submittedName>
</protein>
<dbReference type="PANTHER" id="PTHR43141:SF4">
    <property type="entry name" value="CYTOCHROME BD2 SUBUNIT II"/>
    <property type="match status" value="1"/>
</dbReference>
<evidence type="ECO:0000313" key="9">
    <source>
        <dbReference type="Proteomes" id="UP000823934"/>
    </source>
</evidence>
<sequence length="335" mass="36446">MTFDLSVVWALVILIGVAVYIVADGFDLGVGILLPFVKQEAIQDEFIDSISPVWDGNETWLILGGAALMGAFPLAYAVILEAFTFPIVVMLFALILRGVAFEFRVHSPVGHKRIWTIAFIVGSYLAALMQGMMAGAFLEGFIIGTTAQGTHFFDGTDLDWISPFSLLTGVGLMVMFAVIGVFWGAMKGNDVLKNLLISFKKPMIFALIAVLVAILIAMLFSSKLMPLLTGLRLYLVIGSMIVIGLVLLMLLRNTTSAGKGFMLTVFIMICGMVGYTSLFFPYIIPPSITLEMASSAASSQMFGLVGTLIMLPIIIFYLSWTYFVFRGKVVAGEGY</sequence>
<reference evidence="8" key="2">
    <citation type="submission" date="2021-04" db="EMBL/GenBank/DDBJ databases">
        <authorList>
            <person name="Gilroy R."/>
        </authorList>
    </citation>
    <scope>NUCLEOTIDE SEQUENCE</scope>
    <source>
        <strain evidence="8">CHK160-9182</strain>
    </source>
</reference>
<dbReference type="GO" id="GO:0016682">
    <property type="term" value="F:oxidoreductase activity, acting on diphenols and related substances as donors, oxygen as acceptor"/>
    <property type="evidence" value="ECO:0007669"/>
    <property type="project" value="TreeGrafter"/>
</dbReference>
<dbReference type="GO" id="GO:0009055">
    <property type="term" value="F:electron transfer activity"/>
    <property type="evidence" value="ECO:0007669"/>
    <property type="project" value="TreeGrafter"/>
</dbReference>
<reference evidence="8" key="1">
    <citation type="journal article" date="2021" name="PeerJ">
        <title>Extensive microbial diversity within the chicken gut microbiome revealed by metagenomics and culture.</title>
        <authorList>
            <person name="Gilroy R."/>
            <person name="Ravi A."/>
            <person name="Getino M."/>
            <person name="Pursley I."/>
            <person name="Horton D.L."/>
            <person name="Alikhan N.F."/>
            <person name="Baker D."/>
            <person name="Gharbi K."/>
            <person name="Hall N."/>
            <person name="Watson M."/>
            <person name="Adriaenssens E.M."/>
            <person name="Foster-Nyarko E."/>
            <person name="Jarju S."/>
            <person name="Secka A."/>
            <person name="Antonio M."/>
            <person name="Oren A."/>
            <person name="Chaudhuri R.R."/>
            <person name="La Ragione R."/>
            <person name="Hildebrand F."/>
            <person name="Pallen M.J."/>
        </authorList>
    </citation>
    <scope>NUCLEOTIDE SEQUENCE</scope>
    <source>
        <strain evidence="8">CHK160-9182</strain>
    </source>
</reference>
<feature type="transmembrane region" description="Helical" evidence="7">
    <location>
        <begin position="233"/>
        <end position="251"/>
    </location>
</feature>
<dbReference type="GO" id="GO:0070069">
    <property type="term" value="C:cytochrome complex"/>
    <property type="evidence" value="ECO:0007669"/>
    <property type="project" value="TreeGrafter"/>
</dbReference>
<keyword evidence="4 7" id="KW-0812">Transmembrane</keyword>
<evidence type="ECO:0000256" key="6">
    <source>
        <dbReference type="ARBA" id="ARBA00023136"/>
    </source>
</evidence>
<comment type="similarity">
    <text evidence="2">Belongs to the cytochrome ubiquinol oxidase subunit 2 family.</text>
</comment>
<comment type="subcellular location">
    <subcellularLocation>
        <location evidence="1">Cell membrane</location>
        <topology evidence="1">Multi-pass membrane protein</topology>
    </subcellularLocation>
</comment>
<dbReference type="AlphaFoldDB" id="A0A9D1TTH6"/>
<comment type="caution">
    <text evidence="8">The sequence shown here is derived from an EMBL/GenBank/DDBJ whole genome shotgun (WGS) entry which is preliminary data.</text>
</comment>
<organism evidence="8 9">
    <name type="scientific">Candidatus Ignatzschineria merdigallinarum</name>
    <dbReference type="NCBI Taxonomy" id="2838621"/>
    <lineage>
        <taxon>Bacteria</taxon>
        <taxon>Pseudomonadati</taxon>
        <taxon>Pseudomonadota</taxon>
        <taxon>Gammaproteobacteria</taxon>
        <taxon>Cardiobacteriales</taxon>
        <taxon>Ignatzschineriaceae</taxon>
        <taxon>Ignatzschineria</taxon>
    </lineage>
</organism>
<accession>A0A9D1TTH6</accession>
<proteinExistence type="inferred from homology"/>
<dbReference type="Proteomes" id="UP000823934">
    <property type="component" value="Unassembled WGS sequence"/>
</dbReference>
<keyword evidence="3" id="KW-1003">Cell membrane</keyword>
<evidence type="ECO:0000256" key="4">
    <source>
        <dbReference type="ARBA" id="ARBA00022692"/>
    </source>
</evidence>
<dbReference type="PANTHER" id="PTHR43141">
    <property type="entry name" value="CYTOCHROME BD2 SUBUNIT II"/>
    <property type="match status" value="1"/>
</dbReference>